<accession>A0AAQ4CSI1</accession>
<dbReference type="EMBL" id="AP025226">
    <property type="protein sequence ID" value="BDB98762.1"/>
    <property type="molecule type" value="Genomic_DNA"/>
</dbReference>
<reference evidence="3 4" key="1">
    <citation type="journal article" date="2022" name="Microbiol. Resour. Announc.">
        <title>Complete Genome Sequence of the Hyperthermophilic and Acidophilic Archaeon Saccharolobus caldissimus Strain HS-3T.</title>
        <authorList>
            <person name="Sakai H.D."/>
            <person name="Kurosawa N."/>
        </authorList>
    </citation>
    <scope>NUCLEOTIDE SEQUENCE [LARGE SCALE GENOMIC DNA]</scope>
    <source>
        <strain evidence="3 4">JCM32116</strain>
    </source>
</reference>
<evidence type="ECO:0000313" key="4">
    <source>
        <dbReference type="Proteomes" id="UP001319921"/>
    </source>
</evidence>
<protein>
    <submittedName>
        <fullName evidence="3">Acyl-CoA dehydrogenase</fullName>
    </submittedName>
</protein>
<evidence type="ECO:0000256" key="1">
    <source>
        <dbReference type="ARBA" id="ARBA00022630"/>
    </source>
</evidence>
<dbReference type="Pfam" id="PF00441">
    <property type="entry name" value="Acyl-CoA_dh_1"/>
    <property type="match status" value="1"/>
</dbReference>
<dbReference type="Gene3D" id="1.20.140.10">
    <property type="entry name" value="Butyryl-CoA Dehydrogenase, subunit A, domain 3"/>
    <property type="match status" value="1"/>
</dbReference>
<sequence>MILDLNFEISEDLRLILNSIKELLDSKWSTKKLRAVIEGNNEHVEQIWKEIVKLDLLSYISNSSLRDAVIINELLGSKLLPGIVVSTIVASRGIKDKNTLNRIYAGEVKVAISDSNMVPAAGDADLILIGNKLIKREDCNITTFNSIDNSMRIGRVEYSKYDTINVNEAEMSLLFASQMVGSGEEVVNMSTKYSKERMAFGKPIGSYQAIKHRVVNDAIDVELTRSIVLEASEDIKYAWIAKDIANKKMPKVIMSGIQVHGGIGFTDDLDIHLHLRRVLTLSKIYNRRIDISEFLQPI</sequence>
<dbReference type="SUPFAM" id="SSF47203">
    <property type="entry name" value="Acyl-CoA dehydrogenase C-terminal domain-like"/>
    <property type="match status" value="1"/>
</dbReference>
<dbReference type="KEGG" id="scas:SACC_17790"/>
<dbReference type="PANTHER" id="PTHR43884">
    <property type="entry name" value="ACYL-COA DEHYDROGENASE"/>
    <property type="match status" value="1"/>
</dbReference>
<dbReference type="InterPro" id="IPR009075">
    <property type="entry name" value="AcylCo_DH/oxidase_C"/>
</dbReference>
<keyword evidence="4" id="KW-1185">Reference proteome</keyword>
<evidence type="ECO:0000313" key="3">
    <source>
        <dbReference type="EMBL" id="BDB98762.1"/>
    </source>
</evidence>
<dbReference type="InterPro" id="IPR036250">
    <property type="entry name" value="AcylCo_DH-like_C"/>
</dbReference>
<dbReference type="GO" id="GO:0003995">
    <property type="term" value="F:acyl-CoA dehydrogenase activity"/>
    <property type="evidence" value="ECO:0007669"/>
    <property type="project" value="TreeGrafter"/>
</dbReference>
<name>A0AAQ4CSI1_9CREN</name>
<dbReference type="PANTHER" id="PTHR43884:SF12">
    <property type="entry name" value="ISOVALERYL-COA DEHYDROGENASE, MITOCHONDRIAL-RELATED"/>
    <property type="match status" value="1"/>
</dbReference>
<gene>
    <name evidence="3" type="ORF">SACC_17790</name>
</gene>
<organism evidence="3 4">
    <name type="scientific">Saccharolobus caldissimus</name>
    <dbReference type="NCBI Taxonomy" id="1702097"/>
    <lineage>
        <taxon>Archaea</taxon>
        <taxon>Thermoproteota</taxon>
        <taxon>Thermoprotei</taxon>
        <taxon>Sulfolobales</taxon>
        <taxon>Sulfolobaceae</taxon>
        <taxon>Saccharolobus</taxon>
    </lineage>
</organism>
<dbReference type="Proteomes" id="UP001319921">
    <property type="component" value="Chromosome"/>
</dbReference>
<evidence type="ECO:0000259" key="2">
    <source>
        <dbReference type="Pfam" id="PF00441"/>
    </source>
</evidence>
<keyword evidence="1" id="KW-0285">Flavoprotein</keyword>
<dbReference type="RefSeq" id="WP_229569133.1">
    <property type="nucleotide sequence ID" value="NZ_AP025226.1"/>
</dbReference>
<proteinExistence type="predicted"/>
<dbReference type="AlphaFoldDB" id="A0AAQ4CSI1"/>
<feature type="domain" description="Acyl-CoA dehydrogenase/oxidase C-terminal" evidence="2">
    <location>
        <begin position="174"/>
        <end position="281"/>
    </location>
</feature>
<dbReference type="GeneID" id="68866508"/>